<evidence type="ECO:0000313" key="3">
    <source>
        <dbReference type="Proteomes" id="UP000299102"/>
    </source>
</evidence>
<feature type="compositionally biased region" description="Basic and acidic residues" evidence="1">
    <location>
        <begin position="42"/>
        <end position="57"/>
    </location>
</feature>
<evidence type="ECO:0000256" key="1">
    <source>
        <dbReference type="SAM" id="MobiDB-lite"/>
    </source>
</evidence>
<accession>A0A4C1TJY7</accession>
<organism evidence="2 3">
    <name type="scientific">Eumeta variegata</name>
    <name type="common">Bagworm moth</name>
    <name type="synonym">Eumeta japonica</name>
    <dbReference type="NCBI Taxonomy" id="151549"/>
    <lineage>
        <taxon>Eukaryota</taxon>
        <taxon>Metazoa</taxon>
        <taxon>Ecdysozoa</taxon>
        <taxon>Arthropoda</taxon>
        <taxon>Hexapoda</taxon>
        <taxon>Insecta</taxon>
        <taxon>Pterygota</taxon>
        <taxon>Neoptera</taxon>
        <taxon>Endopterygota</taxon>
        <taxon>Lepidoptera</taxon>
        <taxon>Glossata</taxon>
        <taxon>Ditrysia</taxon>
        <taxon>Tineoidea</taxon>
        <taxon>Psychidae</taxon>
        <taxon>Oiketicinae</taxon>
        <taxon>Eumeta</taxon>
    </lineage>
</organism>
<reference evidence="2 3" key="1">
    <citation type="journal article" date="2019" name="Commun. Biol.">
        <title>The bagworm genome reveals a unique fibroin gene that provides high tensile strength.</title>
        <authorList>
            <person name="Kono N."/>
            <person name="Nakamura H."/>
            <person name="Ohtoshi R."/>
            <person name="Tomita M."/>
            <person name="Numata K."/>
            <person name="Arakawa K."/>
        </authorList>
    </citation>
    <scope>NUCLEOTIDE SEQUENCE [LARGE SCALE GENOMIC DNA]</scope>
</reference>
<name>A0A4C1TJY7_EUMVA</name>
<dbReference type="AlphaFoldDB" id="A0A4C1TJY7"/>
<sequence>MEAWLKMKTKHSRTVRSASFCSYLTGVGRLNGGGDDADADDDGRRDIASDGDHEGTGDRGVWSESFSPKATICCVRREAEFRTIRVLK</sequence>
<proteinExistence type="predicted"/>
<dbReference type="Proteomes" id="UP000299102">
    <property type="component" value="Unassembled WGS sequence"/>
</dbReference>
<evidence type="ECO:0000313" key="2">
    <source>
        <dbReference type="EMBL" id="GBP14803.1"/>
    </source>
</evidence>
<protein>
    <submittedName>
        <fullName evidence="2">Uncharacterized protein</fullName>
    </submittedName>
</protein>
<dbReference type="EMBL" id="BGZK01000067">
    <property type="protein sequence ID" value="GBP14803.1"/>
    <property type="molecule type" value="Genomic_DNA"/>
</dbReference>
<feature type="region of interest" description="Disordered" evidence="1">
    <location>
        <begin position="29"/>
        <end position="62"/>
    </location>
</feature>
<gene>
    <name evidence="2" type="ORF">EVAR_75397_1</name>
</gene>
<keyword evidence="3" id="KW-1185">Reference proteome</keyword>
<comment type="caution">
    <text evidence="2">The sequence shown here is derived from an EMBL/GenBank/DDBJ whole genome shotgun (WGS) entry which is preliminary data.</text>
</comment>